<feature type="compositionally biased region" description="Low complexity" evidence="1">
    <location>
        <begin position="83"/>
        <end position="100"/>
    </location>
</feature>
<feature type="region of interest" description="Disordered" evidence="1">
    <location>
        <begin position="384"/>
        <end position="406"/>
    </location>
</feature>
<feature type="region of interest" description="Disordered" evidence="1">
    <location>
        <begin position="564"/>
        <end position="605"/>
    </location>
</feature>
<feature type="compositionally biased region" description="Basic and acidic residues" evidence="1">
    <location>
        <begin position="185"/>
        <end position="194"/>
    </location>
</feature>
<accession>A0A7S1A3Z1</accession>
<dbReference type="EMBL" id="HBFQ01021923">
    <property type="protein sequence ID" value="CAD8841012.1"/>
    <property type="molecule type" value="Transcribed_RNA"/>
</dbReference>
<feature type="region of interest" description="Disordered" evidence="1">
    <location>
        <begin position="507"/>
        <end position="543"/>
    </location>
</feature>
<reference evidence="2" key="1">
    <citation type="submission" date="2021-01" db="EMBL/GenBank/DDBJ databases">
        <authorList>
            <person name="Corre E."/>
            <person name="Pelletier E."/>
            <person name="Niang G."/>
            <person name="Scheremetjew M."/>
            <person name="Finn R."/>
            <person name="Kale V."/>
            <person name="Holt S."/>
            <person name="Cochrane G."/>
            <person name="Meng A."/>
            <person name="Brown T."/>
            <person name="Cohen L."/>
        </authorList>
    </citation>
    <scope>NUCLEOTIDE SEQUENCE</scope>
</reference>
<feature type="compositionally biased region" description="Low complexity" evidence="1">
    <location>
        <begin position="510"/>
        <end position="521"/>
    </location>
</feature>
<feature type="compositionally biased region" description="Low complexity" evidence="1">
    <location>
        <begin position="585"/>
        <end position="595"/>
    </location>
</feature>
<sequence>MFRSPRGAAKPPPMHAASVMSPGVHHLPSGAKRSMTPVRACHGQIVRLVDPCVVASPCLGSQTPNVLGSGPRGRVHVGRTPKRWPSPARSASPFRSPSVAGLTAPTVTRLHGSGSQAAAQSARSRMPVTRMSSGEGRAQHQHAGASTPTATRARAANGSVQTGAQGSSLTSGSLNKFGQPSSPWHESDASHSMRETSNHYAKGMMLIESPSVSRQHSPRASHFSEGLLHAENPPAMSCAWSETPLFGGFGGVGSRELCDDSPEYDRHSPRGVNPEVARLERSLALERADRQRLAKQLELLMRAQGGDPTSKSMCSSMASILMTNSSLAERETVDTDGGDQHKAEVDSLGTDLCDLDEGSFKSVHCTIGLESPCRERVELNALATSKSEDGRAPSSKSRLTRGEEGDVEWAHWRSALPPADHFVDPTSVVTTSWPRAPQSGCEGQGARSDSPNRSLMKRNWSGHWERVSSCSSESSRADCDSVSARDASLAQSFKQVHEMGDLGELSFQAPDLLDPGDTLPLEAVSSPELHDSRRSGSATPSPDVGSRVLRFYRLKCLELESQVHERDAEVTRLRQALTEATGDTPSPSSPVSESSQVMTGSLVAD</sequence>
<organism evidence="2">
    <name type="scientific">Noctiluca scintillans</name>
    <name type="common">Sea sparkle</name>
    <name type="synonym">Red tide dinoflagellate</name>
    <dbReference type="NCBI Taxonomy" id="2966"/>
    <lineage>
        <taxon>Eukaryota</taxon>
        <taxon>Sar</taxon>
        <taxon>Alveolata</taxon>
        <taxon>Dinophyceae</taxon>
        <taxon>Noctilucales</taxon>
        <taxon>Noctilucaceae</taxon>
        <taxon>Noctiluca</taxon>
    </lineage>
</organism>
<feature type="compositionally biased region" description="Low complexity" evidence="1">
    <location>
        <begin position="143"/>
        <end position="156"/>
    </location>
</feature>
<feature type="region of interest" description="Disordered" evidence="1">
    <location>
        <begin position="429"/>
        <end position="456"/>
    </location>
</feature>
<dbReference type="AlphaFoldDB" id="A0A7S1A3Z1"/>
<feature type="region of interest" description="Disordered" evidence="1">
    <location>
        <begin position="69"/>
        <end position="194"/>
    </location>
</feature>
<gene>
    <name evidence="2" type="ORF">NSCI0253_LOCUS15360</name>
</gene>
<protein>
    <submittedName>
        <fullName evidence="2">Uncharacterized protein</fullName>
    </submittedName>
</protein>
<feature type="compositionally biased region" description="Polar residues" evidence="1">
    <location>
        <begin position="158"/>
        <end position="184"/>
    </location>
</feature>
<feature type="compositionally biased region" description="Low complexity" evidence="1">
    <location>
        <begin position="112"/>
        <end position="125"/>
    </location>
</feature>
<feature type="region of interest" description="Disordered" evidence="1">
    <location>
        <begin position="1"/>
        <end position="31"/>
    </location>
</feature>
<name>A0A7S1A3Z1_NOCSC</name>
<evidence type="ECO:0000256" key="1">
    <source>
        <dbReference type="SAM" id="MobiDB-lite"/>
    </source>
</evidence>
<feature type="compositionally biased region" description="Basic residues" evidence="1">
    <location>
        <begin position="73"/>
        <end position="82"/>
    </location>
</feature>
<proteinExistence type="predicted"/>
<evidence type="ECO:0000313" key="2">
    <source>
        <dbReference type="EMBL" id="CAD8841012.1"/>
    </source>
</evidence>